<protein>
    <submittedName>
        <fullName evidence="1">Uncharacterized protein</fullName>
    </submittedName>
</protein>
<accession>A0A143HAU8</accession>
<evidence type="ECO:0000313" key="1">
    <source>
        <dbReference type="EMBL" id="AMW98579.1"/>
    </source>
</evidence>
<dbReference type="EMBL" id="CP014806">
    <property type="protein sequence ID" value="AMW98579.1"/>
    <property type="molecule type" value="Genomic_DNA"/>
</dbReference>
<gene>
    <name evidence="1" type="ORF">ATY39_03460</name>
</gene>
<evidence type="ECO:0000313" key="2">
    <source>
        <dbReference type="Proteomes" id="UP000076021"/>
    </source>
</evidence>
<proteinExistence type="predicted"/>
<dbReference type="AlphaFoldDB" id="A0A143HAU8"/>
<reference evidence="2" key="2">
    <citation type="submission" date="2016-03" db="EMBL/GenBank/DDBJ databases">
        <authorList>
            <person name="Ploux O."/>
        </authorList>
    </citation>
    <scope>NUCLEOTIDE SEQUENCE [LARGE SCALE GENOMIC DNA]</scope>
    <source>
        <strain evidence="2">PP9</strain>
    </source>
</reference>
<dbReference type="RefSeq" id="WP_066785870.1">
    <property type="nucleotide sequence ID" value="NZ_CP014806.1"/>
</dbReference>
<organism evidence="1 2">
    <name type="scientific">Rummeliibacillus stabekisii</name>
    <dbReference type="NCBI Taxonomy" id="241244"/>
    <lineage>
        <taxon>Bacteria</taxon>
        <taxon>Bacillati</taxon>
        <taxon>Bacillota</taxon>
        <taxon>Bacilli</taxon>
        <taxon>Bacillales</taxon>
        <taxon>Caryophanaceae</taxon>
        <taxon>Rummeliibacillus</taxon>
    </lineage>
</organism>
<name>A0A143HAU8_9BACL</name>
<dbReference type="KEGG" id="rst:ATY39_03460"/>
<reference evidence="1 2" key="1">
    <citation type="journal article" date="2016" name="Genome Announc.">
        <title>Whole-Genome Sequence of Rummeliibacillus stabekisii Strain PP9 Isolated from Antarctic Soil.</title>
        <authorList>
            <person name="da Mota F.F."/>
            <person name="Vollu R.E."/>
            <person name="Jurelevicius D."/>
            <person name="Seldin L."/>
        </authorList>
    </citation>
    <scope>NUCLEOTIDE SEQUENCE [LARGE SCALE GENOMIC DNA]</scope>
    <source>
        <strain evidence="1 2">PP9</strain>
    </source>
</reference>
<dbReference type="Proteomes" id="UP000076021">
    <property type="component" value="Chromosome"/>
</dbReference>
<sequence>MDTFKTSENDDGSYIDLEVLQHYLATGREVEFYYHKTKYYIANSSQGYILLEVFPGSDTESKDISDSFNDTNEFLLNVKIANTSLKEIFSKHTKNIEIVFIY</sequence>
<keyword evidence="2" id="KW-1185">Reference proteome</keyword>